<dbReference type="RefSeq" id="WP_286215379.1">
    <property type="nucleotide sequence ID" value="NZ_AP027736.1"/>
</dbReference>
<evidence type="ECO:0000313" key="4">
    <source>
        <dbReference type="Proteomes" id="UP001426770"/>
    </source>
</evidence>
<dbReference type="InterPro" id="IPR005025">
    <property type="entry name" value="FMN_Rdtase-like_dom"/>
</dbReference>
<gene>
    <name evidence="3" type="ORF">Lsed01_01609</name>
</gene>
<feature type="region of interest" description="Disordered" evidence="1">
    <location>
        <begin position="186"/>
        <end position="207"/>
    </location>
</feature>
<comment type="caution">
    <text evidence="3">The sequence shown here is derived from an EMBL/GenBank/DDBJ whole genome shotgun (WGS) entry which is preliminary data.</text>
</comment>
<keyword evidence="4" id="KW-1185">Reference proteome</keyword>
<feature type="compositionally biased region" description="Polar residues" evidence="1">
    <location>
        <begin position="255"/>
        <end position="265"/>
    </location>
</feature>
<dbReference type="Pfam" id="PF03358">
    <property type="entry name" value="FMN_red"/>
    <property type="match status" value="1"/>
</dbReference>
<dbReference type="InterPro" id="IPR050712">
    <property type="entry name" value="NAD(P)H-dep_reductase"/>
</dbReference>
<reference evidence="3 4" key="1">
    <citation type="submission" date="2024-02" db="EMBL/GenBank/DDBJ databases">
        <title>Lysinimicrobium sediminis NBRC 112286.</title>
        <authorList>
            <person name="Ichikawa N."/>
            <person name="Katano-Makiyama Y."/>
            <person name="Hidaka K."/>
        </authorList>
    </citation>
    <scope>NUCLEOTIDE SEQUENCE [LARGE SCALE GENOMIC DNA]</scope>
    <source>
        <strain evidence="3 4">NBRC 112286</strain>
    </source>
</reference>
<proteinExistence type="predicted"/>
<sequence>MPVIGLLLGQLPEVRTTRLLSTLLHTVAPRGTTVVELTASDLPLHAPYTDAPLPTAGIALKRAIDEVDGVLVLTPTHERSIPGALKHAIDWATASPSSLVGRPVAIAGAAAPRAGYFAALTHLRTVLKDAGATVMGQPEHALSVDAASFDEHGACVDADLEAQAKELLAAIAGFVVHQARASLAAGEQPATPVAPVTPATPARGLTAPSDPVAAVLAERAPGPPSPTVGIPAFVDAVSTADPLVETSDPLAVSLRTDSTTGAPTP</sequence>
<accession>A0ABP9WH59</accession>
<dbReference type="EMBL" id="BAABRR010000007">
    <property type="protein sequence ID" value="GAA5519171.1"/>
    <property type="molecule type" value="Genomic_DNA"/>
</dbReference>
<evidence type="ECO:0000256" key="1">
    <source>
        <dbReference type="SAM" id="MobiDB-lite"/>
    </source>
</evidence>
<dbReference type="Gene3D" id="3.40.50.360">
    <property type="match status" value="1"/>
</dbReference>
<organism evidence="3 4">
    <name type="scientific">Demequina sediminis</name>
    <dbReference type="NCBI Taxonomy" id="1930058"/>
    <lineage>
        <taxon>Bacteria</taxon>
        <taxon>Bacillati</taxon>
        <taxon>Actinomycetota</taxon>
        <taxon>Actinomycetes</taxon>
        <taxon>Micrococcales</taxon>
        <taxon>Demequinaceae</taxon>
        <taxon>Demequina</taxon>
    </lineage>
</organism>
<feature type="domain" description="NADPH-dependent FMN reductase-like" evidence="2">
    <location>
        <begin position="4"/>
        <end position="143"/>
    </location>
</feature>
<name>A0ABP9WH59_9MICO</name>
<dbReference type="PANTHER" id="PTHR30543">
    <property type="entry name" value="CHROMATE REDUCTASE"/>
    <property type="match status" value="1"/>
</dbReference>
<dbReference type="InterPro" id="IPR029039">
    <property type="entry name" value="Flavoprotein-like_sf"/>
</dbReference>
<dbReference type="SUPFAM" id="SSF52218">
    <property type="entry name" value="Flavoproteins"/>
    <property type="match status" value="1"/>
</dbReference>
<dbReference type="PANTHER" id="PTHR30543:SF21">
    <property type="entry name" value="NAD(P)H-DEPENDENT FMN REDUCTASE LOT6"/>
    <property type="match status" value="1"/>
</dbReference>
<feature type="region of interest" description="Disordered" evidence="1">
    <location>
        <begin position="244"/>
        <end position="265"/>
    </location>
</feature>
<dbReference type="Proteomes" id="UP001426770">
    <property type="component" value="Unassembled WGS sequence"/>
</dbReference>
<feature type="compositionally biased region" description="Low complexity" evidence="1">
    <location>
        <begin position="189"/>
        <end position="202"/>
    </location>
</feature>
<evidence type="ECO:0000313" key="3">
    <source>
        <dbReference type="EMBL" id="GAA5519171.1"/>
    </source>
</evidence>
<evidence type="ECO:0000259" key="2">
    <source>
        <dbReference type="Pfam" id="PF03358"/>
    </source>
</evidence>
<protein>
    <recommendedName>
        <fullName evidence="2">NADPH-dependent FMN reductase-like domain-containing protein</fullName>
    </recommendedName>
</protein>